<proteinExistence type="inferred from homology"/>
<dbReference type="Gene3D" id="3.30.43.10">
    <property type="entry name" value="Uridine Diphospho-n-acetylenolpyruvylglucosamine Reductase, domain 2"/>
    <property type="match status" value="1"/>
</dbReference>
<dbReference type="InterPro" id="IPR016166">
    <property type="entry name" value="FAD-bd_PCMH"/>
</dbReference>
<evidence type="ECO:0000256" key="4">
    <source>
        <dbReference type="ARBA" id="ARBA00022827"/>
    </source>
</evidence>
<dbReference type="Proteomes" id="UP001597018">
    <property type="component" value="Unassembled WGS sequence"/>
</dbReference>
<dbReference type="InterPro" id="IPR016167">
    <property type="entry name" value="FAD-bd_PCMH_sub1"/>
</dbReference>
<dbReference type="Pfam" id="PF01565">
    <property type="entry name" value="FAD_binding_4"/>
    <property type="match status" value="1"/>
</dbReference>
<comment type="cofactor">
    <cofactor evidence="1">
        <name>FAD</name>
        <dbReference type="ChEBI" id="CHEBI:57692"/>
    </cofactor>
</comment>
<dbReference type="InterPro" id="IPR050416">
    <property type="entry name" value="FAD-linked_Oxidoreductase"/>
</dbReference>
<feature type="domain" description="FAD-binding PCMH-type" evidence="6">
    <location>
        <begin position="49"/>
        <end position="224"/>
    </location>
</feature>
<dbReference type="PROSITE" id="PS51387">
    <property type="entry name" value="FAD_PCMH"/>
    <property type="match status" value="1"/>
</dbReference>
<accession>A0ABW3FWD5</accession>
<reference evidence="8" key="1">
    <citation type="journal article" date="2019" name="Int. J. Syst. Evol. Microbiol.">
        <title>The Global Catalogue of Microorganisms (GCM) 10K type strain sequencing project: providing services to taxonomists for standard genome sequencing and annotation.</title>
        <authorList>
            <consortium name="The Broad Institute Genomics Platform"/>
            <consortium name="The Broad Institute Genome Sequencing Center for Infectious Disease"/>
            <person name="Wu L."/>
            <person name="Ma J."/>
        </authorList>
    </citation>
    <scope>NUCLEOTIDE SEQUENCE [LARGE SCALE GENOMIC DNA]</scope>
    <source>
        <strain evidence="8">CCUG 56401</strain>
    </source>
</reference>
<keyword evidence="3" id="KW-0285">Flavoprotein</keyword>
<evidence type="ECO:0000313" key="7">
    <source>
        <dbReference type="EMBL" id="MFD0922727.1"/>
    </source>
</evidence>
<protein>
    <submittedName>
        <fullName evidence="7">FAD-binding oxidoreductase</fullName>
    </submittedName>
</protein>
<keyword evidence="8" id="KW-1185">Reference proteome</keyword>
<dbReference type="Gene3D" id="3.40.462.20">
    <property type="match status" value="1"/>
</dbReference>
<evidence type="ECO:0000313" key="8">
    <source>
        <dbReference type="Proteomes" id="UP001597018"/>
    </source>
</evidence>
<evidence type="ECO:0000256" key="2">
    <source>
        <dbReference type="ARBA" id="ARBA00005466"/>
    </source>
</evidence>
<gene>
    <name evidence="7" type="ORF">ACFQ16_23520</name>
</gene>
<dbReference type="RefSeq" id="WP_345601563.1">
    <property type="nucleotide sequence ID" value="NZ_BAABLT010000038.1"/>
</dbReference>
<dbReference type="InterPro" id="IPR036318">
    <property type="entry name" value="FAD-bd_PCMH-like_sf"/>
</dbReference>
<comment type="caution">
    <text evidence="7">The sequence shown here is derived from an EMBL/GenBank/DDBJ whole genome shotgun (WGS) entry which is preliminary data.</text>
</comment>
<dbReference type="InterPro" id="IPR016169">
    <property type="entry name" value="FAD-bd_PCMH_sub2"/>
</dbReference>
<name>A0ABW3FWD5_9PSEU</name>
<dbReference type="Pfam" id="PF08031">
    <property type="entry name" value="BBE"/>
    <property type="match status" value="1"/>
</dbReference>
<dbReference type="InterPro" id="IPR012951">
    <property type="entry name" value="BBE"/>
</dbReference>
<dbReference type="SUPFAM" id="SSF56176">
    <property type="entry name" value="FAD-binding/transporter-associated domain-like"/>
    <property type="match status" value="1"/>
</dbReference>
<comment type="similarity">
    <text evidence="2">Belongs to the oxygen-dependent FAD-linked oxidoreductase family.</text>
</comment>
<evidence type="ECO:0000256" key="1">
    <source>
        <dbReference type="ARBA" id="ARBA00001974"/>
    </source>
</evidence>
<evidence type="ECO:0000259" key="6">
    <source>
        <dbReference type="PROSITE" id="PS51387"/>
    </source>
</evidence>
<dbReference type="Gene3D" id="3.30.465.10">
    <property type="match status" value="1"/>
</dbReference>
<keyword evidence="5" id="KW-0560">Oxidoreductase</keyword>
<dbReference type="PANTHER" id="PTHR42973">
    <property type="entry name" value="BINDING OXIDOREDUCTASE, PUTATIVE (AFU_ORTHOLOGUE AFUA_1G17690)-RELATED"/>
    <property type="match status" value="1"/>
</dbReference>
<organism evidence="7 8">
    <name type="scientific">Saccharopolyspora rosea</name>
    <dbReference type="NCBI Taxonomy" id="524884"/>
    <lineage>
        <taxon>Bacteria</taxon>
        <taxon>Bacillati</taxon>
        <taxon>Actinomycetota</taxon>
        <taxon>Actinomycetes</taxon>
        <taxon>Pseudonocardiales</taxon>
        <taxon>Pseudonocardiaceae</taxon>
        <taxon>Saccharopolyspora</taxon>
    </lineage>
</organism>
<evidence type="ECO:0000256" key="5">
    <source>
        <dbReference type="ARBA" id="ARBA00023002"/>
    </source>
</evidence>
<keyword evidence="4" id="KW-0274">FAD</keyword>
<sequence>MAEHDGNARTAAEPESARWDALSRALRGDLVRPADSGYDRARRTFYSQFDSIAPRAVAFCETAEDIAACLAFCQDHDLHAAPRSGGHSMAGYSSTDGLVIDTSRLARAEVSPDPGTGDPRLLIGPGSRQVDTLTKAWEHGLTAPQGGFPTVCAGGFLTGGGFGLDTRLHGMACDQLTGAEVVLADGSVVRCSESEEPDLFWALRGGGGGNFGVITEFEVRPSRLREVTTFMLTWPWDRAADVIAAWQRWIIDGPDHLGGALAVVLPDAAPGAVPVVAVSGGWFADPAALDRELAALVAAVGAEPESRTADTASYLDAMLQGYGCAEKTPEQRQWVGHNPDAEIVRQLHFIDRSRLFGQAIPDWGVAELLTAFDADRRAGQNRVLSLFALGGQANRPARTDTAYVHRDTEFYLGFSVETAAPVPDEDAIRAAESWVDRGFAAADPHSNGESYQNFIDARLSNWEQAYYAENYPRLSAVKRKYDPTGFFRFAQSIR</sequence>
<dbReference type="InterPro" id="IPR006094">
    <property type="entry name" value="Oxid_FAD_bind_N"/>
</dbReference>
<dbReference type="PANTHER" id="PTHR42973:SF39">
    <property type="entry name" value="FAD-BINDING PCMH-TYPE DOMAIN-CONTAINING PROTEIN"/>
    <property type="match status" value="1"/>
</dbReference>
<evidence type="ECO:0000256" key="3">
    <source>
        <dbReference type="ARBA" id="ARBA00022630"/>
    </source>
</evidence>
<dbReference type="EMBL" id="JBHTIW010000024">
    <property type="protein sequence ID" value="MFD0922727.1"/>
    <property type="molecule type" value="Genomic_DNA"/>
</dbReference>